<keyword evidence="9" id="KW-0472">Membrane</keyword>
<comment type="subcellular location">
    <subcellularLocation>
        <location evidence="1">Cell outer membrane</location>
        <topology evidence="1">Multi-pass membrane protein</topology>
    </subcellularLocation>
</comment>
<evidence type="ECO:0000256" key="11">
    <source>
        <dbReference type="SAM" id="SignalP"/>
    </source>
</evidence>
<feature type="chain" id="PRO_5015534038" evidence="11">
    <location>
        <begin position="27"/>
        <end position="359"/>
    </location>
</feature>
<evidence type="ECO:0000259" key="12">
    <source>
        <dbReference type="Pfam" id="PF13609"/>
    </source>
</evidence>
<evidence type="ECO:0000256" key="1">
    <source>
        <dbReference type="ARBA" id="ARBA00004571"/>
    </source>
</evidence>
<evidence type="ECO:0000256" key="3">
    <source>
        <dbReference type="ARBA" id="ARBA00022448"/>
    </source>
</evidence>
<evidence type="ECO:0000256" key="7">
    <source>
        <dbReference type="ARBA" id="ARBA00023065"/>
    </source>
</evidence>
<proteinExistence type="predicted"/>
<evidence type="ECO:0000256" key="5">
    <source>
        <dbReference type="ARBA" id="ARBA00022692"/>
    </source>
</evidence>
<dbReference type="EMBL" id="PQGA01000002">
    <property type="protein sequence ID" value="POR54952.1"/>
    <property type="molecule type" value="Genomic_DNA"/>
</dbReference>
<feature type="signal peptide" evidence="11">
    <location>
        <begin position="1"/>
        <end position="26"/>
    </location>
</feature>
<keyword evidence="7" id="KW-0406">Ion transport</keyword>
<keyword evidence="8" id="KW-0626">Porin</keyword>
<dbReference type="SUPFAM" id="SSF56935">
    <property type="entry name" value="Porins"/>
    <property type="match status" value="1"/>
</dbReference>
<evidence type="ECO:0000256" key="2">
    <source>
        <dbReference type="ARBA" id="ARBA00011233"/>
    </source>
</evidence>
<keyword evidence="4" id="KW-1134">Transmembrane beta strand</keyword>
<feature type="domain" description="Porin" evidence="12">
    <location>
        <begin position="14"/>
        <end position="329"/>
    </location>
</feature>
<protein>
    <submittedName>
        <fullName evidence="13">Putative porin</fullName>
    </submittedName>
</protein>
<accession>A0A2S4MJN4</accession>
<evidence type="ECO:0000313" key="14">
    <source>
        <dbReference type="Proteomes" id="UP000237381"/>
    </source>
</evidence>
<dbReference type="PANTHER" id="PTHR34501:SF9">
    <property type="entry name" value="MAJOR OUTER MEMBRANE PROTEIN P.IA"/>
    <property type="match status" value="1"/>
</dbReference>
<dbReference type="GO" id="GO:0009279">
    <property type="term" value="C:cell outer membrane"/>
    <property type="evidence" value="ECO:0007669"/>
    <property type="project" value="UniProtKB-SubCell"/>
</dbReference>
<name>A0A2S4MJN4_9BURK</name>
<keyword evidence="3" id="KW-0813">Transport</keyword>
<evidence type="ECO:0000256" key="8">
    <source>
        <dbReference type="ARBA" id="ARBA00023114"/>
    </source>
</evidence>
<keyword evidence="6 11" id="KW-0732">Signal</keyword>
<dbReference type="GO" id="GO:0015288">
    <property type="term" value="F:porin activity"/>
    <property type="evidence" value="ECO:0007669"/>
    <property type="project" value="UniProtKB-KW"/>
</dbReference>
<dbReference type="GO" id="GO:0006811">
    <property type="term" value="P:monoatomic ion transport"/>
    <property type="evidence" value="ECO:0007669"/>
    <property type="project" value="UniProtKB-KW"/>
</dbReference>
<dbReference type="Gene3D" id="2.40.160.10">
    <property type="entry name" value="Porin"/>
    <property type="match status" value="1"/>
</dbReference>
<dbReference type="OrthoDB" id="8961834at2"/>
<evidence type="ECO:0000256" key="6">
    <source>
        <dbReference type="ARBA" id="ARBA00022729"/>
    </source>
</evidence>
<dbReference type="InterPro" id="IPR023614">
    <property type="entry name" value="Porin_dom_sf"/>
</dbReference>
<dbReference type="PANTHER" id="PTHR34501">
    <property type="entry name" value="PROTEIN YDDL-RELATED"/>
    <property type="match status" value="1"/>
</dbReference>
<dbReference type="Proteomes" id="UP000237381">
    <property type="component" value="Unassembled WGS sequence"/>
</dbReference>
<comment type="caution">
    <text evidence="13">The sequence shown here is derived from an EMBL/GenBank/DDBJ whole genome shotgun (WGS) entry which is preliminary data.</text>
</comment>
<keyword evidence="10" id="KW-0998">Cell outer membrane</keyword>
<dbReference type="Pfam" id="PF13609">
    <property type="entry name" value="Porin_4"/>
    <property type="match status" value="1"/>
</dbReference>
<evidence type="ECO:0000313" key="13">
    <source>
        <dbReference type="EMBL" id="POR54952.1"/>
    </source>
</evidence>
<dbReference type="InterPro" id="IPR033900">
    <property type="entry name" value="Gram_neg_porin_domain"/>
</dbReference>
<organism evidence="13 14">
    <name type="scientific">Paraburkholderia eburnea</name>
    <dbReference type="NCBI Taxonomy" id="1189126"/>
    <lineage>
        <taxon>Bacteria</taxon>
        <taxon>Pseudomonadati</taxon>
        <taxon>Pseudomonadota</taxon>
        <taxon>Betaproteobacteria</taxon>
        <taxon>Burkholderiales</taxon>
        <taxon>Burkholderiaceae</taxon>
        <taxon>Paraburkholderia</taxon>
    </lineage>
</organism>
<evidence type="ECO:0000256" key="10">
    <source>
        <dbReference type="ARBA" id="ARBA00023237"/>
    </source>
</evidence>
<dbReference type="InterPro" id="IPR050298">
    <property type="entry name" value="Gram-neg_bact_OMP"/>
</dbReference>
<evidence type="ECO:0000256" key="9">
    <source>
        <dbReference type="ARBA" id="ARBA00023136"/>
    </source>
</evidence>
<reference evidence="13 14" key="1">
    <citation type="submission" date="2018-01" db="EMBL/GenBank/DDBJ databases">
        <title>Genomic Encyclopedia of Type Strains, Phase III (KMG-III): the genomes of soil and plant-associated and newly described type strains.</title>
        <authorList>
            <person name="Whitman W."/>
        </authorList>
    </citation>
    <scope>NUCLEOTIDE SEQUENCE [LARGE SCALE GENOMIC DNA]</scope>
    <source>
        <strain evidence="13 14">JCM 18070</strain>
    </source>
</reference>
<dbReference type="AlphaFoldDB" id="A0A2S4MJN4"/>
<gene>
    <name evidence="13" type="ORF">B0G62_102562</name>
</gene>
<evidence type="ECO:0000256" key="4">
    <source>
        <dbReference type="ARBA" id="ARBA00022452"/>
    </source>
</evidence>
<keyword evidence="5" id="KW-0812">Transmembrane</keyword>
<dbReference type="CDD" id="cd00342">
    <property type="entry name" value="gram_neg_porins"/>
    <property type="match status" value="1"/>
</dbReference>
<dbReference type="GO" id="GO:0046930">
    <property type="term" value="C:pore complex"/>
    <property type="evidence" value="ECO:0007669"/>
    <property type="project" value="UniProtKB-KW"/>
</dbReference>
<dbReference type="InterPro" id="IPR002299">
    <property type="entry name" value="Porin_Neis"/>
</dbReference>
<dbReference type="PRINTS" id="PR00184">
    <property type="entry name" value="NEISSPPORIN"/>
</dbReference>
<keyword evidence="14" id="KW-1185">Reference proteome</keyword>
<sequence>MQQDRKRAWRLAGCTAGMLICGSSNAQSQITLFGLIDGGLLYTNKTLGSATGAHAGRQLSMIDGGSSYSQFGMLGTEDLGDGLQARFKLESGISIANGALAHCDGNLFGCEAWIALRNRYGEVKTGLQLSPFFLALYASDPRNMSFFGSGGVNLVDNVLGTSIFSASSVSYTSPALWGLQASLLYSFGGKPGDFQAGRQYSASVSYDYAGVMVNAAIFDGNSGAANPTPTPTSLAAEGRTLGAAFKFGAATVKASFVNYKVAGSLNNNVYGGGLTWYVTPALDLDGGVWVTSDRNHTANHSLLAALGASYFLSKRTALYAQVASVDNHGTMNTGLSIDGALYGASGTTVGATVGIRHAF</sequence>
<dbReference type="RefSeq" id="WP_103703465.1">
    <property type="nucleotide sequence ID" value="NZ_PQGA01000002.1"/>
</dbReference>
<comment type="subunit">
    <text evidence="2">Homotrimer.</text>
</comment>